<feature type="chain" id="PRO_5008609791" description="Sel1 repeat family protein" evidence="1">
    <location>
        <begin position="26"/>
        <end position="120"/>
    </location>
</feature>
<gene>
    <name evidence="2" type="ORF">AYY18_18345</name>
</gene>
<dbReference type="RefSeq" id="WP_067401685.1">
    <property type="nucleotide sequence ID" value="NZ_LZEY01000014.1"/>
</dbReference>
<dbReference type="Proteomes" id="UP000092377">
    <property type="component" value="Unassembled WGS sequence"/>
</dbReference>
<dbReference type="EMBL" id="LZEY01000014">
    <property type="protein sequence ID" value="OBU10425.1"/>
    <property type="molecule type" value="Genomic_DNA"/>
</dbReference>
<keyword evidence="3" id="KW-1185">Reference proteome</keyword>
<dbReference type="InterPro" id="IPR011990">
    <property type="entry name" value="TPR-like_helical_dom_sf"/>
</dbReference>
<comment type="caution">
    <text evidence="2">The sequence shown here is derived from an EMBL/GenBank/DDBJ whole genome shotgun (WGS) entry which is preliminary data.</text>
</comment>
<protein>
    <recommendedName>
        <fullName evidence="4">Sel1 repeat family protein</fullName>
    </recommendedName>
</protein>
<keyword evidence="1" id="KW-0732">Signal</keyword>
<reference evidence="3" key="1">
    <citation type="submission" date="2016-06" db="EMBL/GenBank/DDBJ databases">
        <authorList>
            <person name="Butler K."/>
        </authorList>
    </citation>
    <scope>NUCLEOTIDE SEQUENCE [LARGE SCALE GENOMIC DNA]</scope>
    <source>
        <strain evidence="3">GCSL-Mp20</strain>
    </source>
</reference>
<evidence type="ECO:0000256" key="1">
    <source>
        <dbReference type="SAM" id="SignalP"/>
    </source>
</evidence>
<evidence type="ECO:0008006" key="4">
    <source>
        <dbReference type="Google" id="ProtNLM"/>
    </source>
</evidence>
<evidence type="ECO:0000313" key="3">
    <source>
        <dbReference type="Proteomes" id="UP000092377"/>
    </source>
</evidence>
<feature type="signal peptide" evidence="1">
    <location>
        <begin position="1"/>
        <end position="25"/>
    </location>
</feature>
<name>A0A1B8HLU3_9GAMM</name>
<evidence type="ECO:0000313" key="2">
    <source>
        <dbReference type="EMBL" id="OBU10425.1"/>
    </source>
</evidence>
<dbReference type="Gene3D" id="1.25.40.10">
    <property type="entry name" value="Tetratricopeptide repeat domain"/>
    <property type="match status" value="1"/>
</dbReference>
<dbReference type="SUPFAM" id="SSF81901">
    <property type="entry name" value="HCP-like"/>
    <property type="match status" value="1"/>
</dbReference>
<sequence>MKKLILSGLFSPVILFMFLTQPVRAANLEEMAQQGDADAMIVLSYKYLSEETSNGTEKAKYWLGKATDLGDTDAQGVLGTLYYTEKNYSAAEPLLTSACNHNNQPACKLLSGLQQQKKTQ</sequence>
<accession>A0A1B8HLU3</accession>
<proteinExistence type="predicted"/>
<dbReference type="AlphaFoldDB" id="A0A1B8HLU3"/>
<dbReference type="OrthoDB" id="8561742at2"/>
<organism evidence="2 3">
    <name type="scientific">Morganella psychrotolerans</name>
    <dbReference type="NCBI Taxonomy" id="368603"/>
    <lineage>
        <taxon>Bacteria</taxon>
        <taxon>Pseudomonadati</taxon>
        <taxon>Pseudomonadota</taxon>
        <taxon>Gammaproteobacteria</taxon>
        <taxon>Enterobacterales</taxon>
        <taxon>Morganellaceae</taxon>
        <taxon>Morganella</taxon>
    </lineage>
</organism>